<dbReference type="AlphaFoldDB" id="A0A926NB10"/>
<evidence type="ECO:0000256" key="1">
    <source>
        <dbReference type="ARBA" id="ARBA00009254"/>
    </source>
</evidence>
<dbReference type="InterPro" id="IPR001854">
    <property type="entry name" value="Ribosomal_uL29"/>
</dbReference>
<evidence type="ECO:0000256" key="5">
    <source>
        <dbReference type="HAMAP-Rule" id="MF_00374"/>
    </source>
</evidence>
<gene>
    <name evidence="5 6" type="primary">rpmC</name>
    <name evidence="6" type="ORF">IC620_08295</name>
</gene>
<dbReference type="EMBL" id="JACXAH010000010">
    <property type="protein sequence ID" value="MBD1372355.1"/>
    <property type="molecule type" value="Genomic_DNA"/>
</dbReference>
<evidence type="ECO:0000256" key="4">
    <source>
        <dbReference type="ARBA" id="ARBA00035204"/>
    </source>
</evidence>
<sequence length="70" mass="8172">MKAQQLIELTTAEIEQKLAQYKEELFNLRFQSATGQLENPARIGQVRKNIARCKTTLRERELGIERRKQG</sequence>
<dbReference type="PANTHER" id="PTHR10916">
    <property type="entry name" value="60S RIBOSOMAL PROTEIN L35/50S RIBOSOMAL PROTEIN L29"/>
    <property type="match status" value="1"/>
</dbReference>
<keyword evidence="3 5" id="KW-0687">Ribonucleoprotein</keyword>
<dbReference type="FunFam" id="1.10.287.310:FF:000001">
    <property type="entry name" value="50S ribosomal protein L29"/>
    <property type="match status" value="1"/>
</dbReference>
<keyword evidence="7" id="KW-1185">Reference proteome</keyword>
<organism evidence="6 7">
    <name type="scientific">Polycladospora coralii</name>
    <dbReference type="NCBI Taxonomy" id="2771432"/>
    <lineage>
        <taxon>Bacteria</taxon>
        <taxon>Bacillati</taxon>
        <taxon>Bacillota</taxon>
        <taxon>Bacilli</taxon>
        <taxon>Bacillales</taxon>
        <taxon>Thermoactinomycetaceae</taxon>
        <taxon>Polycladospora</taxon>
    </lineage>
</organism>
<dbReference type="Proteomes" id="UP000661691">
    <property type="component" value="Unassembled WGS sequence"/>
</dbReference>
<evidence type="ECO:0000313" key="6">
    <source>
        <dbReference type="EMBL" id="MBD1372355.1"/>
    </source>
</evidence>
<dbReference type="Gene3D" id="1.10.287.310">
    <property type="match status" value="1"/>
</dbReference>
<name>A0A926NB10_9BACL</name>
<evidence type="ECO:0000256" key="2">
    <source>
        <dbReference type="ARBA" id="ARBA00022980"/>
    </source>
</evidence>
<dbReference type="GO" id="GO:0022625">
    <property type="term" value="C:cytosolic large ribosomal subunit"/>
    <property type="evidence" value="ECO:0007669"/>
    <property type="project" value="TreeGrafter"/>
</dbReference>
<accession>A0A926NB10</accession>
<dbReference type="PANTHER" id="PTHR10916:SF0">
    <property type="entry name" value="LARGE RIBOSOMAL SUBUNIT PROTEIN UL29C"/>
    <property type="match status" value="1"/>
</dbReference>
<protein>
    <recommendedName>
        <fullName evidence="4 5">Large ribosomal subunit protein uL29</fullName>
    </recommendedName>
</protein>
<comment type="similarity">
    <text evidence="1 5">Belongs to the universal ribosomal protein uL29 family.</text>
</comment>
<dbReference type="RefSeq" id="WP_191140641.1">
    <property type="nucleotide sequence ID" value="NZ_JACXAG020000007.1"/>
</dbReference>
<comment type="caution">
    <text evidence="6">The sequence shown here is derived from an EMBL/GenBank/DDBJ whole genome shotgun (WGS) entry which is preliminary data.</text>
</comment>
<dbReference type="HAMAP" id="MF_00374">
    <property type="entry name" value="Ribosomal_uL29"/>
    <property type="match status" value="1"/>
</dbReference>
<dbReference type="CDD" id="cd00427">
    <property type="entry name" value="Ribosomal_L29_HIP"/>
    <property type="match status" value="1"/>
</dbReference>
<dbReference type="GO" id="GO:0006412">
    <property type="term" value="P:translation"/>
    <property type="evidence" value="ECO:0007669"/>
    <property type="project" value="UniProtKB-UniRule"/>
</dbReference>
<evidence type="ECO:0000313" key="7">
    <source>
        <dbReference type="Proteomes" id="UP000661691"/>
    </source>
</evidence>
<proteinExistence type="inferred from homology"/>
<reference evidence="6" key="1">
    <citation type="submission" date="2020-09" db="EMBL/GenBank/DDBJ databases">
        <title>A novel bacterium of genus Hazenella, isolated from South China Sea.</title>
        <authorList>
            <person name="Huang H."/>
            <person name="Mo K."/>
            <person name="Hu Y."/>
        </authorList>
    </citation>
    <scope>NUCLEOTIDE SEQUENCE</scope>
    <source>
        <strain evidence="6">IB182357</strain>
    </source>
</reference>
<dbReference type="GO" id="GO:0003735">
    <property type="term" value="F:structural constituent of ribosome"/>
    <property type="evidence" value="ECO:0007669"/>
    <property type="project" value="InterPro"/>
</dbReference>
<dbReference type="NCBIfam" id="TIGR00012">
    <property type="entry name" value="L29"/>
    <property type="match status" value="1"/>
</dbReference>
<keyword evidence="2 5" id="KW-0689">Ribosomal protein</keyword>
<dbReference type="Pfam" id="PF00831">
    <property type="entry name" value="Ribosomal_L29"/>
    <property type="match status" value="1"/>
</dbReference>
<dbReference type="SUPFAM" id="SSF46561">
    <property type="entry name" value="Ribosomal protein L29 (L29p)"/>
    <property type="match status" value="1"/>
</dbReference>
<dbReference type="InterPro" id="IPR036049">
    <property type="entry name" value="Ribosomal_uL29_sf"/>
</dbReference>
<evidence type="ECO:0000256" key="3">
    <source>
        <dbReference type="ARBA" id="ARBA00023274"/>
    </source>
</evidence>
<dbReference type="InterPro" id="IPR050063">
    <property type="entry name" value="Ribosomal_protein_uL29"/>
</dbReference>